<organism evidence="1 2">
    <name type="scientific">Enterobacter phage KKP_3711</name>
    <dbReference type="NCBI Taxonomy" id="3109398"/>
    <lineage>
        <taxon>Viruses</taxon>
        <taxon>Duplodnaviria</taxon>
        <taxon>Heunggongvirae</taxon>
        <taxon>Uroviricota</taxon>
        <taxon>Caudoviricetes</taxon>
        <taxon>Demerecviridae</taxon>
        <taxon>Markadamsvirinae</taxon>
    </lineage>
</organism>
<sequence>MALSDIARSIIKDQLDTNKGGASTRNSVTYEVATGLIDPEKDGTVASVSFSFSKPVSEDLLLTQTAAILNRITQALDVNMDTQVVNSLFAKILGQKSAAKIGRKRTKGSVQVNFGDPEDADGEAGSIRGISGRYISQSNFKAALELLAKAYLIKDMQSPGAPLKFRTGRFANSLRIKDVVQRQQKAGDAPELNVSYNYMTRPYSVFDPRVSTYRNLSLRPFRGARNPQALIGEAIAKALRDIVHSRYRLVVRQGT</sequence>
<dbReference type="Pfam" id="PF25747">
    <property type="entry name" value="T5_p143"/>
    <property type="match status" value="1"/>
</dbReference>
<evidence type="ECO:0000313" key="1">
    <source>
        <dbReference type="EMBL" id="XAG95859.1"/>
    </source>
</evidence>
<gene>
    <name evidence="1" type="ORF">U7154_000092</name>
</gene>
<dbReference type="EMBL" id="PP579741">
    <property type="protein sequence ID" value="XAG95859.1"/>
    <property type="molecule type" value="Genomic_DNA"/>
</dbReference>
<evidence type="ECO:0000313" key="2">
    <source>
        <dbReference type="Proteomes" id="UP001437386"/>
    </source>
</evidence>
<dbReference type="InterPro" id="IPR057970">
    <property type="entry name" value="T5_p143"/>
</dbReference>
<dbReference type="Proteomes" id="UP001437386">
    <property type="component" value="Segment"/>
</dbReference>
<accession>A0AAX4Q427</accession>
<keyword evidence="2" id="KW-1185">Reference proteome</keyword>
<name>A0AAX4Q427_9CAUD</name>
<reference evidence="1 2" key="1">
    <citation type="submission" date="2024-04" db="EMBL/GenBank/DDBJ databases">
        <authorList>
            <person name="Wojcicki M."/>
            <person name="Srednicka P."/>
            <person name="Shymialevich D."/>
            <person name="Sokolowska B."/>
        </authorList>
    </citation>
    <scope>NUCLEOTIDE SEQUENCE [LARGE SCALE GENOMIC DNA]</scope>
</reference>
<proteinExistence type="predicted"/>
<protein>
    <submittedName>
        <fullName evidence="1">Tail completion protein</fullName>
    </submittedName>
</protein>